<feature type="compositionally biased region" description="Basic and acidic residues" evidence="3">
    <location>
        <begin position="302"/>
        <end position="324"/>
    </location>
</feature>
<dbReference type="SUPFAM" id="SSF52540">
    <property type="entry name" value="P-loop containing nucleoside triphosphate hydrolases"/>
    <property type="match status" value="1"/>
</dbReference>
<dbReference type="InterPro" id="IPR036277">
    <property type="entry name" value="SMC_hinge_sf"/>
</dbReference>
<evidence type="ECO:0000259" key="4">
    <source>
        <dbReference type="SMART" id="SM00968"/>
    </source>
</evidence>
<feature type="region of interest" description="Disordered" evidence="3">
    <location>
        <begin position="302"/>
        <end position="379"/>
    </location>
</feature>
<dbReference type="PANTHER" id="PTHR43977">
    <property type="entry name" value="STRUCTURAL MAINTENANCE OF CHROMOSOMES PROTEIN 3"/>
    <property type="match status" value="1"/>
</dbReference>
<dbReference type="Gene3D" id="3.40.50.300">
    <property type="entry name" value="P-loop containing nucleotide triphosphate hydrolases"/>
    <property type="match status" value="1"/>
</dbReference>
<feature type="compositionally biased region" description="Basic residues" evidence="3">
    <location>
        <begin position="981"/>
        <end position="993"/>
    </location>
</feature>
<comment type="caution">
    <text evidence="5">The sequence shown here is derived from an EMBL/GenBank/DDBJ whole genome shotgun (WGS) entry which is preliminary data.</text>
</comment>
<feature type="coiled-coil region" evidence="2">
    <location>
        <begin position="174"/>
        <end position="236"/>
    </location>
</feature>
<dbReference type="Gene3D" id="1.20.1060.20">
    <property type="match status" value="1"/>
</dbReference>
<accession>A0ABQ5KT06</accession>
<dbReference type="SMART" id="SM00968">
    <property type="entry name" value="SMC_hinge"/>
    <property type="match status" value="1"/>
</dbReference>
<dbReference type="Pfam" id="PF06470">
    <property type="entry name" value="SMC_hinge"/>
    <property type="match status" value="1"/>
</dbReference>
<evidence type="ECO:0000256" key="1">
    <source>
        <dbReference type="ARBA" id="ARBA00023054"/>
    </source>
</evidence>
<dbReference type="Pfam" id="PF02463">
    <property type="entry name" value="SMC_N"/>
    <property type="match status" value="1"/>
</dbReference>
<sequence>MYIRNLILEGFKSYSKKTVVGNLSRHLNCITGRNGSGKSNIFDALCFVLGLSKIKQMRADGLRGLVYNHGSTGVQTATVSLVLDNSDNSSSPLEYKGCDEITVVRQIILKSNKSQTKCLINGKVKSTTELKRFFATVHLDIEHPNFLILQGTIRRIKDMKPLELLDYLQETAGTRQFIEEKEKATRDLEKKEKKLKSIDEMIEQQMQPELEKLRTHLEAQKRLKSLRLDLQRLKDRNFARRFIDLQSQLRNPNKYAEQLKKLELQETSIIAELDNIESILEELRSELTESLLKEVSKLEKQIEDKEDARDSMQDRLKRKTDTLKRQNSSLHSFSSRSTELEEILASKMESLEEGKSQGKRRKKTKREEEEEEEEEEGQTVVDVFAALQRDIDKLRRTISSLKKKKEKRDVRLAAISQSISTQKKQVQKMKETKVKRDSINAQIAELEQSLAESKSTTEDALLVPSSLPALLSERSKHQRSSAQLRSSLDRHYTRYNKSAVSGSPSHIVYGILAELIECKYPDNPAFNRVLEIVAGGALEAIVTNTQETASLLVDKGKMSRRTTILPLNSLHVKKATQKASSSSSSSNPLPCLASNLVSYPPHLKPVVDYVFGRVLVIEKESDAKLQRYARVPAFITLSGTEIRRDGFVKGGSRPSEGRGSGHIMSRFLQLRRERKLLEESQEKIEKEQRRIEQKREREVEKEKKEAKLAELRHSLALLESPDLIEISELIEEQKHLEKENEKDSHKLIELDQELISKESEAKSLEKVVNASTEEKKQLIEEARANRFKKGDEKRRIEADLKKKVAQEEVLKEEITSLELESTKVKDKLNEIDDSIKTLSKEIESLEKSKQDIQNELDILVPEHSSLVQNKQGNEKEAANHEQRKSKLKGELGEMKTRMADLKEKKKGEEGERKKMELEMRGIMKRVPILGNEKVFEGEGKFADLSSQTKTDQATELEELKRVQCEFVRLVKEYGGENRQTQKSKKDGKKKKKD</sequence>
<feature type="non-terminal residue" evidence="5">
    <location>
        <position position="993"/>
    </location>
</feature>
<dbReference type="Gene3D" id="3.30.70.1620">
    <property type="match status" value="1"/>
</dbReference>
<protein>
    <submittedName>
        <fullName evidence="5">Structural maintenance of chromosomes protein 2-1</fullName>
    </submittedName>
</protein>
<keyword evidence="1 2" id="KW-0175">Coiled coil</keyword>
<dbReference type="InterPro" id="IPR010935">
    <property type="entry name" value="SMC_hinge"/>
</dbReference>
<feature type="coiled-coil region" evidence="2">
    <location>
        <begin position="429"/>
        <end position="456"/>
    </location>
</feature>
<keyword evidence="6" id="KW-1185">Reference proteome</keyword>
<feature type="domain" description="SMC hinge" evidence="4">
    <location>
        <begin position="506"/>
        <end position="627"/>
    </location>
</feature>
<dbReference type="EMBL" id="BQXS01010822">
    <property type="protein sequence ID" value="GKT34514.1"/>
    <property type="molecule type" value="Genomic_DNA"/>
</dbReference>
<feature type="compositionally biased region" description="Basic and acidic residues" evidence="3">
    <location>
        <begin position="872"/>
        <end position="896"/>
    </location>
</feature>
<evidence type="ECO:0000256" key="3">
    <source>
        <dbReference type="SAM" id="MobiDB-lite"/>
    </source>
</evidence>
<evidence type="ECO:0000256" key="2">
    <source>
        <dbReference type="SAM" id="Coils"/>
    </source>
</evidence>
<feature type="compositionally biased region" description="Polar residues" evidence="3">
    <location>
        <begin position="325"/>
        <end position="337"/>
    </location>
</feature>
<name>A0ABQ5KT06_9EUKA</name>
<evidence type="ECO:0000313" key="5">
    <source>
        <dbReference type="EMBL" id="GKT34514.1"/>
    </source>
</evidence>
<feature type="region of interest" description="Disordered" evidence="3">
    <location>
        <begin position="864"/>
        <end position="896"/>
    </location>
</feature>
<gene>
    <name evidence="5" type="ORF">ADUPG1_007856</name>
</gene>
<proteinExistence type="predicted"/>
<dbReference type="Proteomes" id="UP001057375">
    <property type="component" value="Unassembled WGS sequence"/>
</dbReference>
<dbReference type="InterPro" id="IPR003395">
    <property type="entry name" value="RecF/RecN/SMC_N"/>
</dbReference>
<feature type="compositionally biased region" description="Acidic residues" evidence="3">
    <location>
        <begin position="368"/>
        <end position="377"/>
    </location>
</feature>
<dbReference type="InterPro" id="IPR027417">
    <property type="entry name" value="P-loop_NTPase"/>
</dbReference>
<dbReference type="SUPFAM" id="SSF75553">
    <property type="entry name" value="Smc hinge domain"/>
    <property type="match status" value="1"/>
</dbReference>
<feature type="region of interest" description="Disordered" evidence="3">
    <location>
        <begin position="973"/>
        <end position="993"/>
    </location>
</feature>
<evidence type="ECO:0000313" key="6">
    <source>
        <dbReference type="Proteomes" id="UP001057375"/>
    </source>
</evidence>
<organism evidence="5 6">
    <name type="scientific">Aduncisulcus paluster</name>
    <dbReference type="NCBI Taxonomy" id="2918883"/>
    <lineage>
        <taxon>Eukaryota</taxon>
        <taxon>Metamonada</taxon>
        <taxon>Carpediemonas-like organisms</taxon>
        <taxon>Aduncisulcus</taxon>
    </lineage>
</organism>
<reference evidence="5" key="1">
    <citation type="submission" date="2022-03" db="EMBL/GenBank/DDBJ databases">
        <title>Draft genome sequence of Aduncisulcus paluster, a free-living microaerophilic Fornicata.</title>
        <authorList>
            <person name="Yuyama I."/>
            <person name="Kume K."/>
            <person name="Tamura T."/>
            <person name="Inagaki Y."/>
            <person name="Hashimoto T."/>
        </authorList>
    </citation>
    <scope>NUCLEOTIDE SEQUENCE</scope>
    <source>
        <strain evidence="5">NY0171</strain>
    </source>
</reference>